<keyword evidence="3" id="KW-0269">Exonuclease</keyword>
<dbReference type="InterPro" id="IPR051703">
    <property type="entry name" value="NF-kappa-B_Signaling_Reg"/>
</dbReference>
<evidence type="ECO:0000256" key="1">
    <source>
        <dbReference type="SAM" id="Coils"/>
    </source>
</evidence>
<sequence length="322" mass="35714">MSKPLQIRVRQSSPAWLAYRRTHIGSSDAPGIVGESPYSSALSVYADKTGPAQEPDPGTARLFRIGHAMEPVILDLYEEETGRKVRRSRVLESRDIPWLSASLDGDAPGRVVEAKWTGTSRFNDGVPGDVLVQVIHQMAIAQLDRADVAVLTPRDFSIYTVDFDAAFWQHILALETRFMEDHLIPLIPPDPDETEASRRAIARMHPVDDGDMIEADPDMATLIRKLLNGKDQLAALEAEVNGHENALRFLIGDHSGVNGPDFRVTYRKSADSSRVAWTEYAGSLEGMILPERLPEVEALRGIYTTVKQGPRRLLVTRQEAQG</sequence>
<dbReference type="NCBIfam" id="TIGR03033">
    <property type="entry name" value="phage_rel_nuc"/>
    <property type="match status" value="1"/>
</dbReference>
<reference evidence="3" key="1">
    <citation type="submission" date="2020-03" db="EMBL/GenBank/DDBJ databases">
        <title>The deep terrestrial virosphere.</title>
        <authorList>
            <person name="Holmfeldt K."/>
            <person name="Nilsson E."/>
            <person name="Simone D."/>
            <person name="Lopez-Fernandez M."/>
            <person name="Wu X."/>
            <person name="de Brujin I."/>
            <person name="Lundin D."/>
            <person name="Andersson A."/>
            <person name="Bertilsson S."/>
            <person name="Dopson M."/>
        </authorList>
    </citation>
    <scope>NUCLEOTIDE SEQUENCE</scope>
    <source>
        <strain evidence="3">MM415B01209</strain>
    </source>
</reference>
<dbReference type="InterPro" id="IPR017482">
    <property type="entry name" value="Lambda-type_endonuclease"/>
</dbReference>
<dbReference type="InterPro" id="IPR011604">
    <property type="entry name" value="PDDEXK-like_dom_sf"/>
</dbReference>
<accession>A0A6M3ITX6</accession>
<gene>
    <name evidence="3" type="ORF">MM415B01209_0011</name>
</gene>
<organism evidence="3">
    <name type="scientific">viral metagenome</name>
    <dbReference type="NCBI Taxonomy" id="1070528"/>
    <lineage>
        <taxon>unclassified sequences</taxon>
        <taxon>metagenomes</taxon>
        <taxon>organismal metagenomes</taxon>
    </lineage>
</organism>
<dbReference type="InterPro" id="IPR011335">
    <property type="entry name" value="Restrct_endonuc-II-like"/>
</dbReference>
<dbReference type="PANTHER" id="PTHR46609:SF6">
    <property type="entry name" value="EXONUCLEASE, PHAGE-TYPE_RECB, C-TERMINAL DOMAIN-CONTAINING PROTEIN-RELATED"/>
    <property type="match status" value="1"/>
</dbReference>
<keyword evidence="3" id="KW-0540">Nuclease</keyword>
<dbReference type="Pfam" id="PF09588">
    <property type="entry name" value="YqaJ"/>
    <property type="match status" value="1"/>
</dbReference>
<proteinExistence type="predicted"/>
<dbReference type="EMBL" id="MT141392">
    <property type="protein sequence ID" value="QJA60012.1"/>
    <property type="molecule type" value="Genomic_DNA"/>
</dbReference>
<evidence type="ECO:0000259" key="2">
    <source>
        <dbReference type="Pfam" id="PF09588"/>
    </source>
</evidence>
<dbReference type="SUPFAM" id="SSF52980">
    <property type="entry name" value="Restriction endonuclease-like"/>
    <property type="match status" value="1"/>
</dbReference>
<dbReference type="GO" id="GO:0004527">
    <property type="term" value="F:exonuclease activity"/>
    <property type="evidence" value="ECO:0007669"/>
    <property type="project" value="UniProtKB-KW"/>
</dbReference>
<protein>
    <submittedName>
        <fullName evidence="3">Putative exonuclease</fullName>
    </submittedName>
</protein>
<dbReference type="InterPro" id="IPR019080">
    <property type="entry name" value="YqaJ_viral_recombinase"/>
</dbReference>
<feature type="domain" description="YqaJ viral recombinase" evidence="2">
    <location>
        <begin position="16"/>
        <end position="142"/>
    </location>
</feature>
<dbReference type="Gene3D" id="3.90.320.10">
    <property type="match status" value="1"/>
</dbReference>
<keyword evidence="3" id="KW-0378">Hydrolase</keyword>
<dbReference type="AlphaFoldDB" id="A0A6M3ITX6"/>
<feature type="coiled-coil region" evidence="1">
    <location>
        <begin position="219"/>
        <end position="253"/>
    </location>
</feature>
<evidence type="ECO:0000313" key="3">
    <source>
        <dbReference type="EMBL" id="QJA60012.1"/>
    </source>
</evidence>
<name>A0A6M3ITX6_9ZZZZ</name>
<keyword evidence="1" id="KW-0175">Coiled coil</keyword>
<dbReference type="PANTHER" id="PTHR46609">
    <property type="entry name" value="EXONUCLEASE, PHAGE-TYPE/RECB, C-TERMINAL DOMAIN-CONTAINING PROTEIN"/>
    <property type="match status" value="1"/>
</dbReference>